<dbReference type="Proteomes" id="UP000305948">
    <property type="component" value="Unassembled WGS sequence"/>
</dbReference>
<organism evidence="1 2">
    <name type="scientific">Heliocybe sulcata</name>
    <dbReference type="NCBI Taxonomy" id="5364"/>
    <lineage>
        <taxon>Eukaryota</taxon>
        <taxon>Fungi</taxon>
        <taxon>Dikarya</taxon>
        <taxon>Basidiomycota</taxon>
        <taxon>Agaricomycotina</taxon>
        <taxon>Agaricomycetes</taxon>
        <taxon>Gloeophyllales</taxon>
        <taxon>Gloeophyllaceae</taxon>
        <taxon>Heliocybe</taxon>
    </lineage>
</organism>
<gene>
    <name evidence="1" type="ORF">OE88DRAFT_1656975</name>
</gene>
<dbReference type="PANTHER" id="PTHR42034">
    <property type="entry name" value="CHROMOSOME 7, WHOLE GENOME SHOTGUN SEQUENCE-RELATED"/>
    <property type="match status" value="1"/>
</dbReference>
<accession>A0A5C3N601</accession>
<keyword evidence="2" id="KW-1185">Reference proteome</keyword>
<evidence type="ECO:0000313" key="1">
    <source>
        <dbReference type="EMBL" id="TFK53114.1"/>
    </source>
</evidence>
<name>A0A5C3N601_9AGAM</name>
<evidence type="ECO:0000313" key="2">
    <source>
        <dbReference type="Proteomes" id="UP000305948"/>
    </source>
</evidence>
<protein>
    <recommendedName>
        <fullName evidence="3">CoA-dependent acyltransferase</fullName>
    </recommendedName>
</protein>
<sequence length="538" mass="59701">MAQLGASASTSQVEPQWAWEEPIQAYSRPLLGSELVKERMHAFSDGAPEPCHGFTFQTSYDPEDIVSRLHFALSNLRFIAPLVAATIEDHHDTSGKRVWVYRSPSSERDAQQWVQDTLIVHNTECSDEDFIAWTNQTRLPLEDGRFTRVFQCHLLVRESGIYSLFIHASHALLDPKATIAVFRDLFDYMTRRPSSDPLPWGEEWRNLPAGPITCTGGVRPGADLEVPTLLHQAASLVTRDKPPEALQAQRTEISQQGLPVRVHSVIPAAKFSALKTRLTQLELSVTVLLEAAFVLTVFANNARNGSLSEDAYALLDMTMIALNPLFIPPHNSPSRVGASLAYTPLLIDFKDVPKDAASCEALISVMRSLQAQYRRWVSSPHLPFLSYQMMMPTNPNPSALVIADMGVIEDSIPTLWPRNARMPTVELLEMSLGHRLAAFPRPVAHAWSLNKELHVQIAASDVWDRSVLADFLQESLDLALLITEDIPPVPKPPAAPVYSCAVEHATSSANDSRQSLARGLVSNWGKRIGKFLGLHRVV</sequence>
<dbReference type="EMBL" id="ML213508">
    <property type="protein sequence ID" value="TFK53114.1"/>
    <property type="molecule type" value="Genomic_DNA"/>
</dbReference>
<dbReference type="PANTHER" id="PTHR42034:SF1">
    <property type="entry name" value="CONDENSATION DOMAIN-CONTAINING PROTEIN"/>
    <property type="match status" value="1"/>
</dbReference>
<proteinExistence type="predicted"/>
<reference evidence="1 2" key="1">
    <citation type="journal article" date="2019" name="Nat. Ecol. Evol.">
        <title>Megaphylogeny resolves global patterns of mushroom evolution.</title>
        <authorList>
            <person name="Varga T."/>
            <person name="Krizsan K."/>
            <person name="Foldi C."/>
            <person name="Dima B."/>
            <person name="Sanchez-Garcia M."/>
            <person name="Sanchez-Ramirez S."/>
            <person name="Szollosi G.J."/>
            <person name="Szarkandi J.G."/>
            <person name="Papp V."/>
            <person name="Albert L."/>
            <person name="Andreopoulos W."/>
            <person name="Angelini C."/>
            <person name="Antonin V."/>
            <person name="Barry K.W."/>
            <person name="Bougher N.L."/>
            <person name="Buchanan P."/>
            <person name="Buyck B."/>
            <person name="Bense V."/>
            <person name="Catcheside P."/>
            <person name="Chovatia M."/>
            <person name="Cooper J."/>
            <person name="Damon W."/>
            <person name="Desjardin D."/>
            <person name="Finy P."/>
            <person name="Geml J."/>
            <person name="Haridas S."/>
            <person name="Hughes K."/>
            <person name="Justo A."/>
            <person name="Karasinski D."/>
            <person name="Kautmanova I."/>
            <person name="Kiss B."/>
            <person name="Kocsube S."/>
            <person name="Kotiranta H."/>
            <person name="LaButti K.M."/>
            <person name="Lechner B.E."/>
            <person name="Liimatainen K."/>
            <person name="Lipzen A."/>
            <person name="Lukacs Z."/>
            <person name="Mihaltcheva S."/>
            <person name="Morgado L.N."/>
            <person name="Niskanen T."/>
            <person name="Noordeloos M.E."/>
            <person name="Ohm R.A."/>
            <person name="Ortiz-Santana B."/>
            <person name="Ovrebo C."/>
            <person name="Racz N."/>
            <person name="Riley R."/>
            <person name="Savchenko A."/>
            <person name="Shiryaev A."/>
            <person name="Soop K."/>
            <person name="Spirin V."/>
            <person name="Szebenyi C."/>
            <person name="Tomsovsky M."/>
            <person name="Tulloss R.E."/>
            <person name="Uehling J."/>
            <person name="Grigoriev I.V."/>
            <person name="Vagvolgyi C."/>
            <person name="Papp T."/>
            <person name="Martin F.M."/>
            <person name="Miettinen O."/>
            <person name="Hibbett D.S."/>
            <person name="Nagy L.G."/>
        </authorList>
    </citation>
    <scope>NUCLEOTIDE SEQUENCE [LARGE SCALE GENOMIC DNA]</scope>
    <source>
        <strain evidence="1 2">OMC1185</strain>
    </source>
</reference>
<dbReference type="OrthoDB" id="2548233at2759"/>
<dbReference type="InterPro" id="IPR023213">
    <property type="entry name" value="CAT-like_dom_sf"/>
</dbReference>
<dbReference type="Gene3D" id="3.30.559.30">
    <property type="entry name" value="Nonribosomal peptide synthetase, condensation domain"/>
    <property type="match status" value="1"/>
</dbReference>
<dbReference type="Gene3D" id="3.30.559.10">
    <property type="entry name" value="Chloramphenicol acetyltransferase-like domain"/>
    <property type="match status" value="1"/>
</dbReference>
<evidence type="ECO:0008006" key="3">
    <source>
        <dbReference type="Google" id="ProtNLM"/>
    </source>
</evidence>
<dbReference type="AlphaFoldDB" id="A0A5C3N601"/>